<keyword evidence="2" id="KW-0229">DNA integration</keyword>
<comment type="caution">
    <text evidence="6">The sequence shown here is derived from an EMBL/GenBank/DDBJ whole genome shotgun (WGS) entry which is preliminary data.</text>
</comment>
<organism evidence="6 7">
    <name type="scientific">Xanthomonas arboricola</name>
    <dbReference type="NCBI Taxonomy" id="56448"/>
    <lineage>
        <taxon>Bacteria</taxon>
        <taxon>Pseudomonadati</taxon>
        <taxon>Pseudomonadota</taxon>
        <taxon>Gammaproteobacteria</taxon>
        <taxon>Lysobacterales</taxon>
        <taxon>Lysobacteraceae</taxon>
        <taxon>Xanthomonas</taxon>
    </lineage>
</organism>
<proteinExistence type="inferred from homology"/>
<dbReference type="PROSITE" id="PS51898">
    <property type="entry name" value="TYR_RECOMBINASE"/>
    <property type="match status" value="1"/>
</dbReference>
<evidence type="ECO:0000313" key="7">
    <source>
        <dbReference type="Proteomes" id="UP000239204"/>
    </source>
</evidence>
<dbReference type="Gene3D" id="1.10.150.130">
    <property type="match status" value="1"/>
</dbReference>
<dbReference type="Gene3D" id="1.10.443.10">
    <property type="entry name" value="Intergrase catalytic core"/>
    <property type="match status" value="1"/>
</dbReference>
<evidence type="ECO:0000256" key="2">
    <source>
        <dbReference type="ARBA" id="ARBA00022908"/>
    </source>
</evidence>
<keyword evidence="4" id="KW-0233">DNA recombination</keyword>
<accession>A0A2S7ADE5</accession>
<dbReference type="PANTHER" id="PTHR30349">
    <property type="entry name" value="PHAGE INTEGRASE-RELATED"/>
    <property type="match status" value="1"/>
</dbReference>
<dbReference type="InterPro" id="IPR011010">
    <property type="entry name" value="DNA_brk_join_enz"/>
</dbReference>
<evidence type="ECO:0000256" key="4">
    <source>
        <dbReference type="ARBA" id="ARBA00023172"/>
    </source>
</evidence>
<evidence type="ECO:0000256" key="3">
    <source>
        <dbReference type="ARBA" id="ARBA00023125"/>
    </source>
</evidence>
<dbReference type="GO" id="GO:0006310">
    <property type="term" value="P:DNA recombination"/>
    <property type="evidence" value="ECO:0007669"/>
    <property type="project" value="UniProtKB-KW"/>
</dbReference>
<sequence length="346" mass="39070">MGRRPINQGAIPNFRQRKRGEKTYYFYDHGTRGGTGRREESLGSDYGLAIQRWAELQGQAHAAPAPRVMLGWVCDQYMAQVASRKATRTLADNRKEVLKLREFFDDPPAPIEAIKPVHVRQYLTWRTQGGTAHVRANREKALLSHIWNFARDRGYTALPNPCAGIKGFRETGRDVYIEDEQYQAVWEAADPCLRDAMDLAYLTGQRPADVLAMSEMDVRGGDVHVKQGKTGKRLRVEIADEGQLATLLERIRERKRAFAVHSTMLIVSEHGRSVSVAGMSRRWQKACQAAKVTGIQFRDLRAKAGTDKTDSAGDIRKAQQQLGHSSVVMTEHYVRNRRGTKVTPTR</sequence>
<dbReference type="InterPro" id="IPR002104">
    <property type="entry name" value="Integrase_catalytic"/>
</dbReference>
<dbReference type="InterPro" id="IPR010998">
    <property type="entry name" value="Integrase_recombinase_N"/>
</dbReference>
<dbReference type="GO" id="GO:0003677">
    <property type="term" value="F:DNA binding"/>
    <property type="evidence" value="ECO:0007669"/>
    <property type="project" value="UniProtKB-KW"/>
</dbReference>
<reference evidence="6 7" key="1">
    <citation type="submission" date="2016-08" db="EMBL/GenBank/DDBJ databases">
        <title>Evolution of the type three secretion system and type three effector repertoires in Xanthomonas.</title>
        <authorList>
            <person name="Merda D."/>
            <person name="Briand M."/>
            <person name="Bosis E."/>
            <person name="Rousseau C."/>
            <person name="Portier P."/>
            <person name="Jacques M.-A."/>
            <person name="Fischer-Le Saux M."/>
        </authorList>
    </citation>
    <scope>NUCLEOTIDE SEQUENCE [LARGE SCALE GENOMIC DNA]</scope>
    <source>
        <strain evidence="6 7">CFBP 7645</strain>
    </source>
</reference>
<comment type="similarity">
    <text evidence="1">Belongs to the 'phage' integrase family.</text>
</comment>
<name>A0A2S7ADE5_9XANT</name>
<evidence type="ECO:0000256" key="1">
    <source>
        <dbReference type="ARBA" id="ARBA00008857"/>
    </source>
</evidence>
<dbReference type="InterPro" id="IPR013762">
    <property type="entry name" value="Integrase-like_cat_sf"/>
</dbReference>
<feature type="domain" description="Tyr recombinase" evidence="5">
    <location>
        <begin position="172"/>
        <end position="346"/>
    </location>
</feature>
<gene>
    <name evidence="6" type="ORF">XarjCFBP7645_09160</name>
</gene>
<dbReference type="Proteomes" id="UP000239204">
    <property type="component" value="Unassembled WGS sequence"/>
</dbReference>
<dbReference type="EMBL" id="MIGY01000002">
    <property type="protein sequence ID" value="PPU07764.1"/>
    <property type="molecule type" value="Genomic_DNA"/>
</dbReference>
<dbReference type="RefSeq" id="WP_104537244.1">
    <property type="nucleotide sequence ID" value="NZ_MIGY01000002.1"/>
</dbReference>
<dbReference type="InterPro" id="IPR050090">
    <property type="entry name" value="Tyrosine_recombinase_XerCD"/>
</dbReference>
<dbReference type="AlphaFoldDB" id="A0A2S7ADE5"/>
<evidence type="ECO:0000313" key="6">
    <source>
        <dbReference type="EMBL" id="PPU07764.1"/>
    </source>
</evidence>
<dbReference type="Pfam" id="PF00589">
    <property type="entry name" value="Phage_integrase"/>
    <property type="match status" value="1"/>
</dbReference>
<evidence type="ECO:0000259" key="5">
    <source>
        <dbReference type="PROSITE" id="PS51898"/>
    </source>
</evidence>
<dbReference type="SUPFAM" id="SSF56349">
    <property type="entry name" value="DNA breaking-rejoining enzymes"/>
    <property type="match status" value="1"/>
</dbReference>
<keyword evidence="3" id="KW-0238">DNA-binding</keyword>
<dbReference type="GO" id="GO:0015074">
    <property type="term" value="P:DNA integration"/>
    <property type="evidence" value="ECO:0007669"/>
    <property type="project" value="UniProtKB-KW"/>
</dbReference>
<protein>
    <submittedName>
        <fullName evidence="6">Integrase</fullName>
    </submittedName>
</protein>
<dbReference type="PANTHER" id="PTHR30349:SF41">
    <property type="entry name" value="INTEGRASE_RECOMBINASE PROTEIN MJ0367-RELATED"/>
    <property type="match status" value="1"/>
</dbReference>